<dbReference type="EMBL" id="KN717200">
    <property type="protein sequence ID" value="KJH40457.1"/>
    <property type="molecule type" value="Genomic_DNA"/>
</dbReference>
<evidence type="ECO:0000313" key="12">
    <source>
        <dbReference type="Proteomes" id="UP000053766"/>
    </source>
</evidence>
<evidence type="ECO:0000256" key="1">
    <source>
        <dbReference type="ARBA" id="ARBA00004613"/>
    </source>
</evidence>
<dbReference type="OrthoDB" id="5786116at2759"/>
<proteinExistence type="predicted"/>
<keyword evidence="5" id="KW-0482">Metalloprotease</keyword>
<feature type="signal peptide" evidence="8">
    <location>
        <begin position="1"/>
        <end position="22"/>
    </location>
</feature>
<reference evidence="12" key="2">
    <citation type="journal article" date="2016" name="Sci. Rep.">
        <title>Dictyocaulus viviparus genome, variome and transcriptome elucidate lungworm biology and support future intervention.</title>
        <authorList>
            <person name="McNulty S.N."/>
            <person name="Strube C."/>
            <person name="Rosa B.A."/>
            <person name="Martin J.C."/>
            <person name="Tyagi R."/>
            <person name="Choi Y.J."/>
            <person name="Wang Q."/>
            <person name="Hallsworth Pepin K."/>
            <person name="Zhang X."/>
            <person name="Ozersky P."/>
            <person name="Wilson R.K."/>
            <person name="Sternberg P.W."/>
            <person name="Gasser R.B."/>
            <person name="Mitreva M."/>
        </authorList>
    </citation>
    <scope>NUCLEOTIDE SEQUENCE [LARGE SCALE GENOMIC DNA]</scope>
    <source>
        <strain evidence="12">HannoverDv2000</strain>
    </source>
</reference>
<keyword evidence="5" id="KW-0378">Hydrolase</keyword>
<keyword evidence="3" id="KW-0479">Metal-binding</keyword>
<feature type="domain" description="Peptidase M12A" evidence="10">
    <location>
        <begin position="238"/>
        <end position="307"/>
    </location>
</feature>
<feature type="chain" id="PRO_5015024120" description="Zinc metalloproteinase" evidence="8">
    <location>
        <begin position="23"/>
        <end position="477"/>
    </location>
</feature>
<protein>
    <recommendedName>
        <fullName evidence="8">Zinc metalloproteinase</fullName>
    </recommendedName>
</protein>
<evidence type="ECO:0000256" key="9">
    <source>
        <dbReference type="PROSITE-ProRule" id="PRU01211"/>
    </source>
</evidence>
<dbReference type="PROSITE" id="PS01186">
    <property type="entry name" value="EGF_2"/>
    <property type="match status" value="1"/>
</dbReference>
<dbReference type="InterPro" id="IPR001506">
    <property type="entry name" value="Peptidase_M12A"/>
</dbReference>
<dbReference type="PANTHER" id="PTHR10127:SF793">
    <property type="entry name" value="ZINC METALLOPROTEINASE NAS-31"/>
    <property type="match status" value="1"/>
</dbReference>
<dbReference type="Pfam" id="PF01400">
    <property type="entry name" value="Astacin"/>
    <property type="match status" value="1"/>
</dbReference>
<dbReference type="GO" id="GO:0018996">
    <property type="term" value="P:molting cycle, collagen and cuticulin-based cuticle"/>
    <property type="evidence" value="ECO:0007669"/>
    <property type="project" value="InterPro"/>
</dbReference>
<dbReference type="GO" id="GO:0005576">
    <property type="term" value="C:extracellular region"/>
    <property type="evidence" value="ECO:0007669"/>
    <property type="project" value="UniProtKB-SubCell"/>
</dbReference>
<comment type="caution">
    <text evidence="9">Lacks conserved residue(s) required for the propagation of feature annotation.</text>
</comment>
<dbReference type="AlphaFoldDB" id="A0A0D8X9K6"/>
<keyword evidence="2 8" id="KW-0964">Secreted</keyword>
<dbReference type="PIRSF" id="PIRSF036365">
    <property type="entry name" value="Astacin_nematoda"/>
    <property type="match status" value="1"/>
</dbReference>
<dbReference type="GO" id="GO:0004222">
    <property type="term" value="F:metalloendopeptidase activity"/>
    <property type="evidence" value="ECO:0007669"/>
    <property type="project" value="UniProtKB-UniRule"/>
</dbReference>
<dbReference type="Gene3D" id="3.40.390.10">
    <property type="entry name" value="Collagenase (Catalytic Domain)"/>
    <property type="match status" value="2"/>
</dbReference>
<sequence>MQSILFPLLLLCIGVEFYGADALDGNAASDESYRKEIEEESQQLGNETDAENTKVFLEKLLSMEEKIEDELKLTPQRNEELNFTMRNYVDMGIDHVNRNGDSIEEVNEHNRIDKALYQSDMILNEAQTEEIIEEIEQSAEYRTKRQAMNLRRYPKSRWPNKRVYYTYVNASARAIMAFEQAVKDWSNATCIDFYQNDTEYPRIIVTSGRGCWSHVGHTGKKQQQLSLGRGCGTKNTASQFNKQSEGSNNNYNLTYDYGGVMHYGPMSVSKNRKPVVITRDINYMPTLGSPMISFYEKLMMNVHYQCNDCTKEPSAACQNGGFPHPRNCMICICPSGYGGDLCDRRPDGCGSVLKANESFQSLVDTVGVDTIPQGRAQPGEKIEVILDSYSRGFQVEGCKYAGVEIKTGSDKRYTGYRFCSPSSIGTRLVSTYNIVPIITYNLRRPSTTRLRYRSIRSDTDALESTSMPVTSTPSPRS</sequence>
<evidence type="ECO:0000256" key="8">
    <source>
        <dbReference type="PIRNR" id="PIRNR036365"/>
    </source>
</evidence>
<dbReference type="InterPro" id="IPR006026">
    <property type="entry name" value="Peptidase_Metallo"/>
</dbReference>
<accession>A0A0D8X9K6</accession>
<evidence type="ECO:0000313" key="11">
    <source>
        <dbReference type="EMBL" id="KJH40457.1"/>
    </source>
</evidence>
<evidence type="ECO:0000256" key="7">
    <source>
        <dbReference type="ARBA" id="ARBA00023180"/>
    </source>
</evidence>
<dbReference type="GO" id="GO:0008270">
    <property type="term" value="F:zinc ion binding"/>
    <property type="evidence" value="ECO:0007669"/>
    <property type="project" value="UniProtKB-UniRule"/>
</dbReference>
<keyword evidence="12" id="KW-1185">Reference proteome</keyword>
<reference evidence="11 12" key="1">
    <citation type="submission" date="2013-11" db="EMBL/GenBank/DDBJ databases">
        <title>Draft genome of the bovine lungworm Dictyocaulus viviparus.</title>
        <authorList>
            <person name="Mitreva M."/>
        </authorList>
    </citation>
    <scope>NUCLEOTIDE SEQUENCE [LARGE SCALE GENOMIC DNA]</scope>
    <source>
        <strain evidence="11 12">HannoverDv2000</strain>
    </source>
</reference>
<dbReference type="SMART" id="SM00235">
    <property type="entry name" value="ZnMc"/>
    <property type="match status" value="1"/>
</dbReference>
<evidence type="ECO:0000256" key="5">
    <source>
        <dbReference type="ARBA" id="ARBA00023049"/>
    </source>
</evidence>
<dbReference type="InterPro" id="IPR024079">
    <property type="entry name" value="MetalloPept_cat_dom_sf"/>
</dbReference>
<name>A0A0D8X9K6_DICVI</name>
<dbReference type="PANTHER" id="PTHR10127">
    <property type="entry name" value="DISCOIDIN, CUB, EGF, LAMININ , AND ZINC METALLOPROTEASE DOMAIN CONTAINING"/>
    <property type="match status" value="1"/>
</dbReference>
<keyword evidence="8" id="KW-0732">Signal</keyword>
<evidence type="ECO:0000256" key="6">
    <source>
        <dbReference type="ARBA" id="ARBA00023157"/>
    </source>
</evidence>
<evidence type="ECO:0000256" key="3">
    <source>
        <dbReference type="ARBA" id="ARBA00022723"/>
    </source>
</evidence>
<dbReference type="SUPFAM" id="SSF55486">
    <property type="entry name" value="Metalloproteases ('zincins'), catalytic domain"/>
    <property type="match status" value="1"/>
</dbReference>
<dbReference type="GO" id="GO:0006508">
    <property type="term" value="P:proteolysis"/>
    <property type="evidence" value="ECO:0007669"/>
    <property type="project" value="InterPro"/>
</dbReference>
<keyword evidence="4" id="KW-0862">Zinc</keyword>
<evidence type="ECO:0000259" key="10">
    <source>
        <dbReference type="PROSITE" id="PS51864"/>
    </source>
</evidence>
<keyword evidence="6" id="KW-1015">Disulfide bond</keyword>
<comment type="subcellular location">
    <subcellularLocation>
        <location evidence="1 8">Secreted</location>
    </subcellularLocation>
</comment>
<dbReference type="PROSITE" id="PS51864">
    <property type="entry name" value="ASTACIN"/>
    <property type="match status" value="2"/>
</dbReference>
<gene>
    <name evidence="11" type="ORF">DICVIV_13584</name>
</gene>
<keyword evidence="7" id="KW-0325">Glycoprotein</keyword>
<dbReference type="InterPro" id="IPR017050">
    <property type="entry name" value="Metallopeptidase_nem"/>
</dbReference>
<evidence type="ECO:0000256" key="4">
    <source>
        <dbReference type="ARBA" id="ARBA00022833"/>
    </source>
</evidence>
<organism evidence="11 12">
    <name type="scientific">Dictyocaulus viviparus</name>
    <name type="common">Bovine lungworm</name>
    <dbReference type="NCBI Taxonomy" id="29172"/>
    <lineage>
        <taxon>Eukaryota</taxon>
        <taxon>Metazoa</taxon>
        <taxon>Ecdysozoa</taxon>
        <taxon>Nematoda</taxon>
        <taxon>Chromadorea</taxon>
        <taxon>Rhabditida</taxon>
        <taxon>Rhabditina</taxon>
        <taxon>Rhabditomorpha</taxon>
        <taxon>Strongyloidea</taxon>
        <taxon>Metastrongylidae</taxon>
        <taxon>Dictyocaulus</taxon>
    </lineage>
</organism>
<evidence type="ECO:0000256" key="2">
    <source>
        <dbReference type="ARBA" id="ARBA00022525"/>
    </source>
</evidence>
<dbReference type="Proteomes" id="UP000053766">
    <property type="component" value="Unassembled WGS sequence"/>
</dbReference>
<dbReference type="InterPro" id="IPR000742">
    <property type="entry name" value="EGF"/>
</dbReference>
<feature type="domain" description="Peptidase M12A" evidence="10">
    <location>
        <begin position="146"/>
        <end position="237"/>
    </location>
</feature>
<keyword evidence="5" id="KW-0645">Protease</keyword>